<feature type="region of interest" description="Disordered" evidence="1">
    <location>
        <begin position="93"/>
        <end position="126"/>
    </location>
</feature>
<reference evidence="3" key="1">
    <citation type="submission" date="2021-06" db="EMBL/GenBank/DDBJ databases">
        <title>Comparative genomics, transcriptomics and evolutionary studies reveal genomic signatures of adaptation to plant cell wall in hemibiotrophic fungi.</title>
        <authorList>
            <consortium name="DOE Joint Genome Institute"/>
            <person name="Baroncelli R."/>
            <person name="Diaz J.F."/>
            <person name="Benocci T."/>
            <person name="Peng M."/>
            <person name="Battaglia E."/>
            <person name="Haridas S."/>
            <person name="Andreopoulos W."/>
            <person name="Labutti K."/>
            <person name="Pangilinan J."/>
            <person name="Floch G.L."/>
            <person name="Makela M.R."/>
            <person name="Henrissat B."/>
            <person name="Grigoriev I.V."/>
            <person name="Crouch J.A."/>
            <person name="De Vries R.P."/>
            <person name="Sukno S.A."/>
            <person name="Thon M.R."/>
        </authorList>
    </citation>
    <scope>NUCLEOTIDE SEQUENCE</scope>
    <source>
        <strain evidence="3">MAFF235873</strain>
    </source>
</reference>
<dbReference type="Proteomes" id="UP001232148">
    <property type="component" value="Unassembled WGS sequence"/>
</dbReference>
<evidence type="ECO:0000313" key="3">
    <source>
        <dbReference type="EMBL" id="KAK2022081.1"/>
    </source>
</evidence>
<evidence type="ECO:0000256" key="1">
    <source>
        <dbReference type="SAM" id="MobiDB-lite"/>
    </source>
</evidence>
<proteinExistence type="predicted"/>
<evidence type="ECO:0008006" key="5">
    <source>
        <dbReference type="Google" id="ProtNLM"/>
    </source>
</evidence>
<accession>A0AAD9H429</accession>
<sequence length="176" mass="19920">MRLMHILTFAAMVVATLMTGVQCDTAKKDPGGPSCLSPNAIRRGITQKCFEPHTKTRELEQAIQQKINDSIHHLKVLSAEVKSLLSVLDQAKPTHCPYKPSPNDLNDDRNDNRNDNRDDHPNGGTNPVLVEILERIVEAQEKQRESIRFKQMIQNHLVLLNLVVAFRGILNFLQRP</sequence>
<evidence type="ECO:0000313" key="4">
    <source>
        <dbReference type="Proteomes" id="UP001232148"/>
    </source>
</evidence>
<name>A0AAD9H429_9PEZI</name>
<feature type="signal peptide" evidence="2">
    <location>
        <begin position="1"/>
        <end position="23"/>
    </location>
</feature>
<dbReference type="EMBL" id="MU843061">
    <property type="protein sequence ID" value="KAK2022081.1"/>
    <property type="molecule type" value="Genomic_DNA"/>
</dbReference>
<protein>
    <recommendedName>
        <fullName evidence="5">Secreted protein</fullName>
    </recommendedName>
</protein>
<keyword evidence="2" id="KW-0732">Signal</keyword>
<dbReference type="AlphaFoldDB" id="A0AAD9H429"/>
<gene>
    <name evidence="3" type="ORF">LX32DRAFT_657952</name>
</gene>
<feature type="chain" id="PRO_5042260298" description="Secreted protein" evidence="2">
    <location>
        <begin position="24"/>
        <end position="176"/>
    </location>
</feature>
<comment type="caution">
    <text evidence="3">The sequence shown here is derived from an EMBL/GenBank/DDBJ whole genome shotgun (WGS) entry which is preliminary data.</text>
</comment>
<feature type="compositionally biased region" description="Basic and acidic residues" evidence="1">
    <location>
        <begin position="106"/>
        <end position="121"/>
    </location>
</feature>
<organism evidence="3 4">
    <name type="scientific">Colletotrichum zoysiae</name>
    <dbReference type="NCBI Taxonomy" id="1216348"/>
    <lineage>
        <taxon>Eukaryota</taxon>
        <taxon>Fungi</taxon>
        <taxon>Dikarya</taxon>
        <taxon>Ascomycota</taxon>
        <taxon>Pezizomycotina</taxon>
        <taxon>Sordariomycetes</taxon>
        <taxon>Hypocreomycetidae</taxon>
        <taxon>Glomerellales</taxon>
        <taxon>Glomerellaceae</taxon>
        <taxon>Colletotrichum</taxon>
        <taxon>Colletotrichum graminicola species complex</taxon>
    </lineage>
</organism>
<keyword evidence="4" id="KW-1185">Reference proteome</keyword>
<evidence type="ECO:0000256" key="2">
    <source>
        <dbReference type="SAM" id="SignalP"/>
    </source>
</evidence>